<dbReference type="EMBL" id="NEDP02004483">
    <property type="protein sequence ID" value="OWF45511.1"/>
    <property type="molecule type" value="Genomic_DNA"/>
</dbReference>
<dbReference type="GO" id="GO:0070513">
    <property type="term" value="F:death domain binding"/>
    <property type="evidence" value="ECO:0007669"/>
    <property type="project" value="InterPro"/>
</dbReference>
<dbReference type="InterPro" id="IPR011029">
    <property type="entry name" value="DEATH-like_dom_sf"/>
</dbReference>
<comment type="caution">
    <text evidence="2">The sequence shown here is derived from an EMBL/GenBank/DDBJ whole genome shotgun (WGS) entry which is preliminary data.</text>
</comment>
<dbReference type="Pfam" id="PF00619">
    <property type="entry name" value="CARD"/>
    <property type="match status" value="2"/>
</dbReference>
<dbReference type="CDD" id="cd01671">
    <property type="entry name" value="CARD"/>
    <property type="match status" value="2"/>
</dbReference>
<proteinExistence type="predicted"/>
<dbReference type="InterPro" id="IPR037939">
    <property type="entry name" value="CRADD"/>
</dbReference>
<accession>A0A210Q9V2</accession>
<dbReference type="GO" id="GO:0042981">
    <property type="term" value="P:regulation of apoptotic process"/>
    <property type="evidence" value="ECO:0007669"/>
    <property type="project" value="InterPro"/>
</dbReference>
<evidence type="ECO:0000313" key="2">
    <source>
        <dbReference type="EMBL" id="OWF45511.1"/>
    </source>
</evidence>
<dbReference type="SMART" id="SM00114">
    <property type="entry name" value="CARD"/>
    <property type="match status" value="2"/>
</dbReference>
<dbReference type="OrthoDB" id="6109927at2759"/>
<dbReference type="PROSITE" id="PS50209">
    <property type="entry name" value="CARD"/>
    <property type="match status" value="2"/>
</dbReference>
<dbReference type="InterPro" id="IPR001315">
    <property type="entry name" value="CARD"/>
</dbReference>
<protein>
    <recommendedName>
        <fullName evidence="1">CARD domain-containing protein</fullName>
    </recommendedName>
</protein>
<dbReference type="AlphaFoldDB" id="A0A210Q9V2"/>
<dbReference type="PANTHER" id="PTHR15034">
    <property type="entry name" value="DEATH DOMAIN-CONTAINING PROTEIN CRADD"/>
    <property type="match status" value="1"/>
</dbReference>
<feature type="domain" description="CARD" evidence="1">
    <location>
        <begin position="1"/>
        <end position="90"/>
    </location>
</feature>
<evidence type="ECO:0000313" key="3">
    <source>
        <dbReference type="Proteomes" id="UP000242188"/>
    </source>
</evidence>
<organism evidence="2 3">
    <name type="scientific">Mizuhopecten yessoensis</name>
    <name type="common">Japanese scallop</name>
    <name type="synonym">Patinopecten yessoensis</name>
    <dbReference type="NCBI Taxonomy" id="6573"/>
    <lineage>
        <taxon>Eukaryota</taxon>
        <taxon>Metazoa</taxon>
        <taxon>Spiralia</taxon>
        <taxon>Lophotrochozoa</taxon>
        <taxon>Mollusca</taxon>
        <taxon>Bivalvia</taxon>
        <taxon>Autobranchia</taxon>
        <taxon>Pteriomorphia</taxon>
        <taxon>Pectinida</taxon>
        <taxon>Pectinoidea</taxon>
        <taxon>Pectinidae</taxon>
        <taxon>Mizuhopecten</taxon>
    </lineage>
</organism>
<evidence type="ECO:0000259" key="1">
    <source>
        <dbReference type="PROSITE" id="PS50209"/>
    </source>
</evidence>
<dbReference type="Proteomes" id="UP000242188">
    <property type="component" value="Unassembled WGS sequence"/>
</dbReference>
<feature type="domain" description="CARD" evidence="1">
    <location>
        <begin position="125"/>
        <end position="201"/>
    </location>
</feature>
<reference evidence="2 3" key="1">
    <citation type="journal article" date="2017" name="Nat. Ecol. Evol.">
        <title>Scallop genome provides insights into evolution of bilaterian karyotype and development.</title>
        <authorList>
            <person name="Wang S."/>
            <person name="Zhang J."/>
            <person name="Jiao W."/>
            <person name="Li J."/>
            <person name="Xun X."/>
            <person name="Sun Y."/>
            <person name="Guo X."/>
            <person name="Huan P."/>
            <person name="Dong B."/>
            <person name="Zhang L."/>
            <person name="Hu X."/>
            <person name="Sun X."/>
            <person name="Wang J."/>
            <person name="Zhao C."/>
            <person name="Wang Y."/>
            <person name="Wang D."/>
            <person name="Huang X."/>
            <person name="Wang R."/>
            <person name="Lv J."/>
            <person name="Li Y."/>
            <person name="Zhang Z."/>
            <person name="Liu B."/>
            <person name="Lu W."/>
            <person name="Hui Y."/>
            <person name="Liang J."/>
            <person name="Zhou Z."/>
            <person name="Hou R."/>
            <person name="Li X."/>
            <person name="Liu Y."/>
            <person name="Li H."/>
            <person name="Ning X."/>
            <person name="Lin Y."/>
            <person name="Zhao L."/>
            <person name="Xing Q."/>
            <person name="Dou J."/>
            <person name="Li Y."/>
            <person name="Mao J."/>
            <person name="Guo H."/>
            <person name="Dou H."/>
            <person name="Li T."/>
            <person name="Mu C."/>
            <person name="Jiang W."/>
            <person name="Fu Q."/>
            <person name="Fu X."/>
            <person name="Miao Y."/>
            <person name="Liu J."/>
            <person name="Yu Q."/>
            <person name="Li R."/>
            <person name="Liao H."/>
            <person name="Li X."/>
            <person name="Kong Y."/>
            <person name="Jiang Z."/>
            <person name="Chourrout D."/>
            <person name="Li R."/>
            <person name="Bao Z."/>
        </authorList>
    </citation>
    <scope>NUCLEOTIDE SEQUENCE [LARGE SCALE GENOMIC DNA]</scope>
    <source>
        <strain evidence="2 3">PY_sf001</strain>
    </source>
</reference>
<dbReference type="GO" id="GO:0002020">
    <property type="term" value="F:protease binding"/>
    <property type="evidence" value="ECO:0007669"/>
    <property type="project" value="InterPro"/>
</dbReference>
<dbReference type="Gene3D" id="1.10.533.10">
    <property type="entry name" value="Death Domain, Fas"/>
    <property type="match status" value="2"/>
</dbReference>
<dbReference type="PANTHER" id="PTHR15034:SF5">
    <property type="entry name" value="DEATH DOMAIN-CONTAINING PROTEIN CRADD"/>
    <property type="match status" value="1"/>
</dbReference>
<dbReference type="SUPFAM" id="SSF47986">
    <property type="entry name" value="DEATH domain"/>
    <property type="match status" value="2"/>
</dbReference>
<keyword evidence="3" id="KW-1185">Reference proteome</keyword>
<name>A0A210Q9V2_MIZYE</name>
<gene>
    <name evidence="2" type="ORF">KP79_PYT10281</name>
</gene>
<sequence length="267" mass="30196">MYSSQKEALRRNHVSIMDQLDPKDVSDHLHQDGVLTESDHELIDTGKTRKERCWMLLGILPSRGPVAYNSFKNALKHGYSHLEKLLSETTSSNGKVKDACLDSPYHFGSIGICAKCQPYMPANIASPALQNVLHKSCCMVLQNVEASDLLDLLYQEAILERNDCELIKSENTRKDRCVVLISKLSQCAKSYVSTVFTESLRRKYSFITDMLDNVNKEVSEGSLHLRSSPINDERPSYPTHHTGIHRVLEVKQTELFYQPIPSKSPMS</sequence>